<evidence type="ECO:0000256" key="3">
    <source>
        <dbReference type="SAM" id="SignalP"/>
    </source>
</evidence>
<evidence type="ECO:0000313" key="7">
    <source>
        <dbReference type="EMBL" id="MBA6096687.1"/>
    </source>
</evidence>
<evidence type="ECO:0000259" key="4">
    <source>
        <dbReference type="Pfam" id="PF09699"/>
    </source>
</evidence>
<feature type="chain" id="PRO_5036213885" evidence="3">
    <location>
        <begin position="30"/>
        <end position="778"/>
    </location>
</feature>
<feature type="signal peptide" evidence="3">
    <location>
        <begin position="1"/>
        <end position="29"/>
    </location>
</feature>
<keyword evidence="2" id="KW-0802">TPR repeat</keyword>
<dbReference type="InterPro" id="IPR023155">
    <property type="entry name" value="Cyt_c-552/4"/>
</dbReference>
<evidence type="ECO:0000256" key="1">
    <source>
        <dbReference type="ARBA" id="ARBA00022729"/>
    </source>
</evidence>
<dbReference type="Pfam" id="PF13435">
    <property type="entry name" value="Cytochrome_C554"/>
    <property type="match status" value="1"/>
</dbReference>
<dbReference type="Gene3D" id="1.10.1130.10">
    <property type="entry name" value="Flavocytochrome C3, Chain A"/>
    <property type="match status" value="2"/>
</dbReference>
<dbReference type="EMBL" id="JACGCU010000008">
    <property type="protein sequence ID" value="MBA6058878.1"/>
    <property type="molecule type" value="Genomic_DNA"/>
</dbReference>
<dbReference type="GeneID" id="83679386"/>
<dbReference type="Proteomes" id="UP000556620">
    <property type="component" value="Unassembled WGS sequence"/>
</dbReference>
<evidence type="ECO:0000259" key="5">
    <source>
        <dbReference type="Pfam" id="PF13435"/>
    </source>
</evidence>
<dbReference type="GO" id="GO:0016491">
    <property type="term" value="F:oxidoreductase activity"/>
    <property type="evidence" value="ECO:0007669"/>
    <property type="project" value="TreeGrafter"/>
</dbReference>
<comment type="caution">
    <text evidence="7">The sequence shown here is derived from an EMBL/GenBank/DDBJ whole genome shotgun (WGS) entry which is preliminary data.</text>
</comment>
<evidence type="ECO:0000313" key="9">
    <source>
        <dbReference type="Proteomes" id="UP000556620"/>
    </source>
</evidence>
<protein>
    <submittedName>
        <fullName evidence="7">Tetratricopeptide repeat protein</fullName>
    </submittedName>
</protein>
<dbReference type="PANTHER" id="PTHR35038:SF8">
    <property type="entry name" value="C-TYPE POLYHEME CYTOCHROME OMCC"/>
    <property type="match status" value="1"/>
</dbReference>
<dbReference type="Proteomes" id="UP000545074">
    <property type="component" value="Unassembled WGS sequence"/>
</dbReference>
<dbReference type="Gene3D" id="1.25.40.10">
    <property type="entry name" value="Tetratricopeptide repeat domain"/>
    <property type="match status" value="3"/>
</dbReference>
<dbReference type="EMBL" id="JACGCX010000002">
    <property type="protein sequence ID" value="MBA6096687.1"/>
    <property type="molecule type" value="Genomic_DNA"/>
</dbReference>
<gene>
    <name evidence="6" type="ORF">H4C44_06805</name>
    <name evidence="7" type="ORF">H4C80_05955</name>
</gene>
<dbReference type="InterPro" id="IPR011990">
    <property type="entry name" value="TPR-like_helical_dom_sf"/>
</dbReference>
<dbReference type="Gene3D" id="1.25.10.10">
    <property type="entry name" value="Leucine-rich Repeat Variant"/>
    <property type="match status" value="1"/>
</dbReference>
<reference evidence="8 9" key="1">
    <citation type="submission" date="2020-07" db="EMBL/GenBank/DDBJ databases">
        <title>Diversity of carbapenemase encoding genes among Pseudomonas putida group clinical isolates in a tertiary Brazilian hospital.</title>
        <authorList>
            <person name="Alberto-Lei F."/>
            <person name="Nodari C.S."/>
            <person name="Streling A.P."/>
            <person name="Paulino J.T."/>
            <person name="Bessa-Neto F.O."/>
            <person name="Cayo R."/>
            <person name="Gales A.C."/>
        </authorList>
    </citation>
    <scope>NUCLEOTIDE SEQUENCE [LARGE SCALE GENOMIC DNA]</scope>
    <source>
        <strain evidence="7 8">12815</strain>
        <strain evidence="6 9">14535</strain>
    </source>
</reference>
<dbReference type="SUPFAM" id="SSF48695">
    <property type="entry name" value="Multiheme cytochromes"/>
    <property type="match status" value="1"/>
</dbReference>
<dbReference type="Pfam" id="PF14559">
    <property type="entry name" value="TPR_19"/>
    <property type="match status" value="1"/>
</dbReference>
<dbReference type="InterPro" id="IPR011989">
    <property type="entry name" value="ARM-like"/>
</dbReference>
<feature type="repeat" description="TPR" evidence="2">
    <location>
        <begin position="653"/>
        <end position="686"/>
    </location>
</feature>
<dbReference type="PANTHER" id="PTHR35038">
    <property type="entry name" value="DISSIMILATORY SULFITE REDUCTASE SIRA"/>
    <property type="match status" value="1"/>
</dbReference>
<dbReference type="InterPro" id="IPR036280">
    <property type="entry name" value="Multihaem_cyt_sf"/>
</dbReference>
<feature type="domain" description="Cytochrome c-552/4" evidence="5">
    <location>
        <begin position="48"/>
        <end position="72"/>
    </location>
</feature>
<dbReference type="Pfam" id="PF13181">
    <property type="entry name" value="TPR_8"/>
    <property type="match status" value="1"/>
</dbReference>
<evidence type="ECO:0000256" key="2">
    <source>
        <dbReference type="PROSITE-ProRule" id="PRU00339"/>
    </source>
</evidence>
<evidence type="ECO:0000313" key="8">
    <source>
        <dbReference type="Proteomes" id="UP000545074"/>
    </source>
</evidence>
<keyword evidence="1 3" id="KW-0732">Signal</keyword>
<accession>A0A7W2Q801</accession>
<dbReference type="AlphaFoldDB" id="A0A7W2Q801"/>
<sequence length="778" mass="85258">MKQARWHAANVTRGMALLWLCAWAGGLLAAPSQPPQRKLDDGYVDPGQCQACHASQAQQWSQSHHSWSMRKPTADNVRGDFADQAFTDAAGVEVSFSTRNGTFYVNAENEQGRRQDFAVAYTFGVYPLQQYLIERPGGRLQSLTVAWDNRAKADGGQRWFSLYPGQRFTPDDALHWTGRSQNWNGMCAQCHSGNLKKGYDASQDSFASTWSELSVGCQSCHGPGAQHLAWAKLPTAQRQLANNAGARGLQVDFGARAKGYEVDQCARCHAQQETLGVGSQPGKSLVDSAYPTLLTPGAYHADGQQQAEVFEYGSFVQSKMYAAGVTCSDCHNPHTGELPAQGNQLCASCHNPQGNPRFPTLKKKDYDSHSHHFHEPGSPGAQCTNCHAPEQNYMVIDARRDHSFRLPRPDLTPITGAPNACTQCHKERSAQWAANEISQRFGPLRSEHYGPVMQGARAHDPQAIALAAKLVTDATRPAIVRASAADVLSGVEGPALDSLALGLADQDPLVRSSVVRAMANADDAQRLQHLPALLDDPALAVRDQAARALADLQAQLPTAQRDRLGHLLQDHFARLSANADLPGTRFNLASLLARQGNEAQALDQYHQVLRQDPDFTPARAALARLLLTRGQSDQALETLQAGLQRGEQRAGFSELAYAMGLLQAERQQPEQAIEWLEKALPGQPLNLRLYYNLGLLRSQLGQPEQARRVVVAGLAHAAQDRDLLYAGAYLDARAGNWASAFAFLQRLLMLQPQHPEARRLLAYVQQQQQRTRTMGANR</sequence>
<dbReference type="InterPro" id="IPR051829">
    <property type="entry name" value="Multiheme_Cytochr_ET"/>
</dbReference>
<name>A0A7W2Q801_9PSED</name>
<dbReference type="Pfam" id="PF09699">
    <property type="entry name" value="Paired_CXXCH_1"/>
    <property type="match status" value="1"/>
</dbReference>
<dbReference type="SMART" id="SM00028">
    <property type="entry name" value="TPR"/>
    <property type="match status" value="4"/>
</dbReference>
<dbReference type="SUPFAM" id="SSF48452">
    <property type="entry name" value="TPR-like"/>
    <property type="match status" value="1"/>
</dbReference>
<dbReference type="CDD" id="cd08168">
    <property type="entry name" value="Cytochrom_C3"/>
    <property type="match status" value="1"/>
</dbReference>
<evidence type="ECO:0000313" key="6">
    <source>
        <dbReference type="EMBL" id="MBA6058878.1"/>
    </source>
</evidence>
<dbReference type="PROSITE" id="PS50005">
    <property type="entry name" value="TPR"/>
    <property type="match status" value="2"/>
</dbReference>
<dbReference type="RefSeq" id="WP_024717426.1">
    <property type="nucleotide sequence ID" value="NZ_JACGCU010000008.1"/>
</dbReference>
<feature type="repeat" description="TPR" evidence="2">
    <location>
        <begin position="582"/>
        <end position="615"/>
    </location>
</feature>
<organism evidence="7 8">
    <name type="scientific">Pseudomonas juntendi</name>
    <dbReference type="NCBI Taxonomy" id="2666183"/>
    <lineage>
        <taxon>Bacteria</taxon>
        <taxon>Pseudomonadati</taxon>
        <taxon>Pseudomonadota</taxon>
        <taxon>Gammaproteobacteria</taxon>
        <taxon>Pseudomonadales</taxon>
        <taxon>Pseudomonadaceae</taxon>
        <taxon>Pseudomonas</taxon>
    </lineage>
</organism>
<dbReference type="InterPro" id="IPR019734">
    <property type="entry name" value="TPR_rpt"/>
</dbReference>
<dbReference type="InterPro" id="IPR010177">
    <property type="entry name" value="Paired_CXXCH_1"/>
</dbReference>
<proteinExistence type="predicted"/>
<feature type="domain" description="Doubled CXXCH motif" evidence="4">
    <location>
        <begin position="323"/>
        <end position="353"/>
    </location>
</feature>